<evidence type="ECO:0000256" key="1">
    <source>
        <dbReference type="ARBA" id="ARBA00023125"/>
    </source>
</evidence>
<sequence>MARIAEPEKMENIKKAIMEGLIEHGYSGMSIASISEKAGVSPGYLYRYYSSKEELVQELVDSEMDIIVKSFMLDIGSSATLYEVGYKTIKRLFMKANEEPLLAKFKASVVMDLKIPAKEKKENYKNILEVAEKCIQLGLRTGEINPQTKAAELLTVSFTIPFRYLSFSLELDGNKKFTEGEVKRVAQICVNAFK</sequence>
<dbReference type="RefSeq" id="WP_104371892.1">
    <property type="nucleotide sequence ID" value="NZ_BFAV01000104.1"/>
</dbReference>
<accession>A0A2L2XBC2</accession>
<organism evidence="4 5">
    <name type="scientific">Desulfocucumis palustris</name>
    <dbReference type="NCBI Taxonomy" id="1898651"/>
    <lineage>
        <taxon>Bacteria</taxon>
        <taxon>Bacillati</taxon>
        <taxon>Bacillota</taxon>
        <taxon>Clostridia</taxon>
        <taxon>Eubacteriales</taxon>
        <taxon>Desulfocucumaceae</taxon>
        <taxon>Desulfocucumis</taxon>
    </lineage>
</organism>
<dbReference type="Gene3D" id="1.10.357.10">
    <property type="entry name" value="Tetracycline Repressor, domain 2"/>
    <property type="match status" value="1"/>
</dbReference>
<dbReference type="InterPro" id="IPR009057">
    <property type="entry name" value="Homeodomain-like_sf"/>
</dbReference>
<dbReference type="PRINTS" id="PR00455">
    <property type="entry name" value="HTHTETR"/>
</dbReference>
<dbReference type="InterPro" id="IPR001647">
    <property type="entry name" value="HTH_TetR"/>
</dbReference>
<dbReference type="InterPro" id="IPR050624">
    <property type="entry name" value="HTH-type_Tx_Regulator"/>
</dbReference>
<evidence type="ECO:0000256" key="2">
    <source>
        <dbReference type="PROSITE-ProRule" id="PRU00335"/>
    </source>
</evidence>
<dbReference type="Proteomes" id="UP000239549">
    <property type="component" value="Unassembled WGS sequence"/>
</dbReference>
<name>A0A2L2XBC2_9FIRM</name>
<evidence type="ECO:0000313" key="5">
    <source>
        <dbReference type="Proteomes" id="UP000239549"/>
    </source>
</evidence>
<evidence type="ECO:0000259" key="3">
    <source>
        <dbReference type="PROSITE" id="PS50977"/>
    </source>
</evidence>
<dbReference type="PROSITE" id="PS50977">
    <property type="entry name" value="HTH_TETR_2"/>
    <property type="match status" value="1"/>
</dbReference>
<evidence type="ECO:0000313" key="4">
    <source>
        <dbReference type="EMBL" id="GBF33498.1"/>
    </source>
</evidence>
<comment type="caution">
    <text evidence="4">The sequence shown here is derived from an EMBL/GenBank/DDBJ whole genome shotgun (WGS) entry which is preliminary data.</text>
</comment>
<dbReference type="EMBL" id="BFAV01000104">
    <property type="protein sequence ID" value="GBF33498.1"/>
    <property type="molecule type" value="Genomic_DNA"/>
</dbReference>
<dbReference type="PANTHER" id="PTHR43479:SF11">
    <property type="entry name" value="ACREF_ENVCD OPERON REPRESSOR-RELATED"/>
    <property type="match status" value="1"/>
</dbReference>
<dbReference type="PANTHER" id="PTHR43479">
    <property type="entry name" value="ACREF/ENVCD OPERON REPRESSOR-RELATED"/>
    <property type="match status" value="1"/>
</dbReference>
<dbReference type="Pfam" id="PF00440">
    <property type="entry name" value="TetR_N"/>
    <property type="match status" value="1"/>
</dbReference>
<dbReference type="AlphaFoldDB" id="A0A2L2XBC2"/>
<keyword evidence="1 2" id="KW-0238">DNA-binding</keyword>
<dbReference type="OrthoDB" id="494991at2"/>
<feature type="domain" description="HTH tetR-type" evidence="3">
    <location>
        <begin position="7"/>
        <end position="67"/>
    </location>
</feature>
<reference evidence="5" key="1">
    <citation type="submission" date="2018-02" db="EMBL/GenBank/DDBJ databases">
        <title>Genome sequence of Desulfocucumis palustris strain NAW-5.</title>
        <authorList>
            <person name="Watanabe M."/>
            <person name="Kojima H."/>
            <person name="Fukui M."/>
        </authorList>
    </citation>
    <scope>NUCLEOTIDE SEQUENCE [LARGE SCALE GENOMIC DNA]</scope>
    <source>
        <strain evidence="5">NAW-5</strain>
    </source>
</reference>
<gene>
    <name evidence="4" type="ORF">DCCM_2600</name>
</gene>
<dbReference type="SUPFAM" id="SSF46689">
    <property type="entry name" value="Homeodomain-like"/>
    <property type="match status" value="1"/>
</dbReference>
<proteinExistence type="predicted"/>
<feature type="DNA-binding region" description="H-T-H motif" evidence="2">
    <location>
        <begin position="30"/>
        <end position="49"/>
    </location>
</feature>
<protein>
    <submittedName>
        <fullName evidence="4">Transcriptional regulator</fullName>
    </submittedName>
</protein>
<dbReference type="GO" id="GO:0003677">
    <property type="term" value="F:DNA binding"/>
    <property type="evidence" value="ECO:0007669"/>
    <property type="project" value="UniProtKB-UniRule"/>
</dbReference>
<keyword evidence="5" id="KW-1185">Reference proteome</keyword>